<comment type="caution">
    <text evidence="2">The sequence shown here is derived from an EMBL/GenBank/DDBJ whole genome shotgun (WGS) entry which is preliminary data.</text>
</comment>
<keyword evidence="1" id="KW-0732">Signal</keyword>
<organism evidence="2 3">
    <name type="scientific">Pristionchus fissidentatus</name>
    <dbReference type="NCBI Taxonomy" id="1538716"/>
    <lineage>
        <taxon>Eukaryota</taxon>
        <taxon>Metazoa</taxon>
        <taxon>Ecdysozoa</taxon>
        <taxon>Nematoda</taxon>
        <taxon>Chromadorea</taxon>
        <taxon>Rhabditida</taxon>
        <taxon>Rhabditina</taxon>
        <taxon>Diplogasteromorpha</taxon>
        <taxon>Diplogasteroidea</taxon>
        <taxon>Neodiplogasteridae</taxon>
        <taxon>Pristionchus</taxon>
    </lineage>
</organism>
<accession>A0AAV5WPS1</accession>
<dbReference type="AlphaFoldDB" id="A0AAV5WPS1"/>
<name>A0AAV5WPS1_9BILA</name>
<dbReference type="Proteomes" id="UP001432322">
    <property type="component" value="Unassembled WGS sequence"/>
</dbReference>
<evidence type="ECO:0000313" key="2">
    <source>
        <dbReference type="EMBL" id="GMT34114.1"/>
    </source>
</evidence>
<dbReference type="EMBL" id="BTSY01000006">
    <property type="protein sequence ID" value="GMT34114.1"/>
    <property type="molecule type" value="Genomic_DNA"/>
</dbReference>
<gene>
    <name evidence="2" type="ORF">PFISCL1PPCAC_25411</name>
</gene>
<feature type="non-terminal residue" evidence="2">
    <location>
        <position position="1"/>
    </location>
</feature>
<feature type="signal peptide" evidence="1">
    <location>
        <begin position="1"/>
        <end position="18"/>
    </location>
</feature>
<proteinExistence type="predicted"/>
<sequence length="126" mass="13816">LLLPLVLSIIPLLQATSANSSSSTAGLYKCQECQSSNPRCRDFCYGLRCYRSELTIGKTRTMKTGCYNRTFGALGCETFNEQSPGVLENMFEQLCECEGDYCNVSSLSSVLLAPLSILLLHLLTTV</sequence>
<reference evidence="2" key="1">
    <citation type="submission" date="2023-10" db="EMBL/GenBank/DDBJ databases">
        <title>Genome assembly of Pristionchus species.</title>
        <authorList>
            <person name="Yoshida K."/>
            <person name="Sommer R.J."/>
        </authorList>
    </citation>
    <scope>NUCLEOTIDE SEQUENCE</scope>
    <source>
        <strain evidence="2">RS5133</strain>
    </source>
</reference>
<evidence type="ECO:0008006" key="4">
    <source>
        <dbReference type="Google" id="ProtNLM"/>
    </source>
</evidence>
<evidence type="ECO:0000256" key="1">
    <source>
        <dbReference type="SAM" id="SignalP"/>
    </source>
</evidence>
<evidence type="ECO:0000313" key="3">
    <source>
        <dbReference type="Proteomes" id="UP001432322"/>
    </source>
</evidence>
<feature type="chain" id="PRO_5043820456" description="UPAR/Ly6 domain-containing protein" evidence="1">
    <location>
        <begin position="19"/>
        <end position="126"/>
    </location>
</feature>
<protein>
    <recommendedName>
        <fullName evidence="4">UPAR/Ly6 domain-containing protein</fullName>
    </recommendedName>
</protein>
<keyword evidence="3" id="KW-1185">Reference proteome</keyword>